<evidence type="ECO:0000256" key="5">
    <source>
        <dbReference type="ARBA" id="ARBA00023136"/>
    </source>
</evidence>
<feature type="transmembrane region" description="Helical" evidence="6">
    <location>
        <begin position="14"/>
        <end position="36"/>
    </location>
</feature>
<keyword evidence="3 6" id="KW-0812">Transmembrane</keyword>
<keyword evidence="5 6" id="KW-0472">Membrane</keyword>
<name>A0ABZ0HZR5_9HYPH</name>
<reference evidence="7 8" key="1">
    <citation type="submission" date="2023-10" db="EMBL/GenBank/DDBJ databases">
        <title>Novel methanotroph of the genus Methylocapsa from a subarctic wetland.</title>
        <authorList>
            <person name="Belova S.E."/>
            <person name="Oshkin I.Y."/>
            <person name="Miroshnikov K."/>
            <person name="Dedysh S.N."/>
        </authorList>
    </citation>
    <scope>NUCLEOTIDE SEQUENCE [LARGE SCALE GENOMIC DNA]</scope>
    <source>
        <strain evidence="7 8">RX1</strain>
        <plasmid evidence="7 8">pRX1</plasmid>
    </source>
</reference>
<gene>
    <name evidence="7" type="ORF">RZS28_19000</name>
</gene>
<feature type="transmembrane region" description="Helical" evidence="6">
    <location>
        <begin position="181"/>
        <end position="203"/>
    </location>
</feature>
<evidence type="ECO:0000256" key="6">
    <source>
        <dbReference type="SAM" id="Phobius"/>
    </source>
</evidence>
<protein>
    <submittedName>
        <fullName evidence="7">AI-2E family transporter</fullName>
    </submittedName>
</protein>
<feature type="transmembrane region" description="Helical" evidence="6">
    <location>
        <begin position="273"/>
        <end position="290"/>
    </location>
</feature>
<comment type="similarity">
    <text evidence="2">Belongs to the autoinducer-2 exporter (AI-2E) (TC 2.A.86) family.</text>
</comment>
<evidence type="ECO:0000313" key="7">
    <source>
        <dbReference type="EMBL" id="WOJ91815.1"/>
    </source>
</evidence>
<feature type="transmembrane region" description="Helical" evidence="6">
    <location>
        <begin position="209"/>
        <end position="231"/>
    </location>
</feature>
<evidence type="ECO:0000256" key="1">
    <source>
        <dbReference type="ARBA" id="ARBA00004141"/>
    </source>
</evidence>
<evidence type="ECO:0000256" key="3">
    <source>
        <dbReference type="ARBA" id="ARBA00022692"/>
    </source>
</evidence>
<feature type="transmembrane region" description="Helical" evidence="6">
    <location>
        <begin position="115"/>
        <end position="146"/>
    </location>
</feature>
<dbReference type="PANTHER" id="PTHR21716:SF62">
    <property type="entry name" value="TRANSPORT PROTEIN YDBI-RELATED"/>
    <property type="match status" value="1"/>
</dbReference>
<proteinExistence type="inferred from homology"/>
<organism evidence="7 8">
    <name type="scientific">Methylocapsa polymorpha</name>
    <dbReference type="NCBI Taxonomy" id="3080828"/>
    <lineage>
        <taxon>Bacteria</taxon>
        <taxon>Pseudomonadati</taxon>
        <taxon>Pseudomonadota</taxon>
        <taxon>Alphaproteobacteria</taxon>
        <taxon>Hyphomicrobiales</taxon>
        <taxon>Beijerinckiaceae</taxon>
        <taxon>Methylocapsa</taxon>
    </lineage>
</organism>
<sequence length="326" mass="33900">MTGAAVAAWILRDVILILFGALVLAIGMSAIARLLANRIRIGYAAGFSMVVLTGLTLIGAIGWFFGAAIGEQLDEVAQKIPTGLNWLTDQIEARPYARDLLAKLQTADLSGPTGWIAGALATVVRTLAAAAGSLIVMAIIAIYLAAQPQRYKSGILRLLSTGARARVSRLFDAEANILGRWFAGQLAVMATVGILSGLGLWALGIKAALVLGLVGGLLSFVPYVGAVVAAVPATLFALAQGPYYAAAVIAMYVGVHFIEGNFITPIIQSEATSLPPVVTLLSVISCGLLLGPQAVFLAAPLALFLITAIEVLYVEPVIVPEKKVAL</sequence>
<keyword evidence="4 6" id="KW-1133">Transmembrane helix</keyword>
<evidence type="ECO:0000256" key="2">
    <source>
        <dbReference type="ARBA" id="ARBA00009773"/>
    </source>
</evidence>
<geneLocation type="plasmid" evidence="7 8">
    <name>pRX1</name>
</geneLocation>
<feature type="transmembrane region" description="Helical" evidence="6">
    <location>
        <begin position="243"/>
        <end position="267"/>
    </location>
</feature>
<dbReference type="RefSeq" id="WP_407341223.1">
    <property type="nucleotide sequence ID" value="NZ_CP136863.1"/>
</dbReference>
<dbReference type="EMBL" id="CP136863">
    <property type="protein sequence ID" value="WOJ91815.1"/>
    <property type="molecule type" value="Genomic_DNA"/>
</dbReference>
<dbReference type="Pfam" id="PF01594">
    <property type="entry name" value="AI-2E_transport"/>
    <property type="match status" value="1"/>
</dbReference>
<dbReference type="PANTHER" id="PTHR21716">
    <property type="entry name" value="TRANSMEMBRANE PROTEIN"/>
    <property type="match status" value="1"/>
</dbReference>
<evidence type="ECO:0000256" key="4">
    <source>
        <dbReference type="ARBA" id="ARBA00022989"/>
    </source>
</evidence>
<dbReference type="InterPro" id="IPR002549">
    <property type="entry name" value="AI-2E-like"/>
</dbReference>
<accession>A0ABZ0HZR5</accession>
<keyword evidence="7" id="KW-0614">Plasmid</keyword>
<comment type="subcellular location">
    <subcellularLocation>
        <location evidence="1">Membrane</location>
        <topology evidence="1">Multi-pass membrane protein</topology>
    </subcellularLocation>
</comment>
<feature type="transmembrane region" description="Helical" evidence="6">
    <location>
        <begin position="43"/>
        <end position="65"/>
    </location>
</feature>
<evidence type="ECO:0000313" key="8">
    <source>
        <dbReference type="Proteomes" id="UP001626536"/>
    </source>
</evidence>
<feature type="transmembrane region" description="Helical" evidence="6">
    <location>
        <begin position="295"/>
        <end position="314"/>
    </location>
</feature>
<keyword evidence="8" id="KW-1185">Reference proteome</keyword>
<dbReference type="Proteomes" id="UP001626536">
    <property type="component" value="Plasmid pRX1"/>
</dbReference>